<gene>
    <name evidence="2" type="ORF">EJ02DRAFT_264120</name>
</gene>
<protein>
    <recommendedName>
        <fullName evidence="1">BTB domain-containing protein</fullName>
    </recommendedName>
</protein>
<dbReference type="InterPro" id="IPR011333">
    <property type="entry name" value="SKP1/BTB/POZ_sf"/>
</dbReference>
<keyword evidence="3" id="KW-1185">Reference proteome</keyword>
<proteinExistence type="predicted"/>
<organism evidence="2 3">
    <name type="scientific">Clathrospora elynae</name>
    <dbReference type="NCBI Taxonomy" id="706981"/>
    <lineage>
        <taxon>Eukaryota</taxon>
        <taxon>Fungi</taxon>
        <taxon>Dikarya</taxon>
        <taxon>Ascomycota</taxon>
        <taxon>Pezizomycotina</taxon>
        <taxon>Dothideomycetes</taxon>
        <taxon>Pleosporomycetidae</taxon>
        <taxon>Pleosporales</taxon>
        <taxon>Diademaceae</taxon>
        <taxon>Clathrospora</taxon>
    </lineage>
</organism>
<dbReference type="InterPro" id="IPR000210">
    <property type="entry name" value="BTB/POZ_dom"/>
</dbReference>
<sequence>MAGPTKEGASGEEQAKMEDAPLDLVMAKRGDVVIELSKDGKAAGTLLVSSQVLSLGSPVFEAMFSGRFAEGQSLSAESSPRLVPLPDDNPHSMILICKIAHLQTAGLPEQLSFTAFADFAVACDKYQCSEAVQAWSKIWATGLMKMPNSLHFEKLLFATYVLDIPLEFGAATLILIRDRKPIVNLTNATHGHHFLPMNLFDKLLLERCKGEEVAYVALHHVTADLGACDRSQRTIGHLIINLRAAGVWPVGTMSLKQLNQGVKAMGELPESHCRCMACGDSSQIKEGLVTEIKKAYSSRNGLCLDCIKRDAHGDTRVCRIRHEGAITATA</sequence>
<accession>A0A6A5SEY8</accession>
<dbReference type="OrthoDB" id="5275938at2759"/>
<dbReference type="Proteomes" id="UP000800038">
    <property type="component" value="Unassembled WGS sequence"/>
</dbReference>
<dbReference type="SUPFAM" id="SSF54695">
    <property type="entry name" value="POZ domain"/>
    <property type="match status" value="1"/>
</dbReference>
<dbReference type="PROSITE" id="PS50097">
    <property type="entry name" value="BTB"/>
    <property type="match status" value="1"/>
</dbReference>
<evidence type="ECO:0000313" key="2">
    <source>
        <dbReference type="EMBL" id="KAF1939201.1"/>
    </source>
</evidence>
<reference evidence="2" key="1">
    <citation type="journal article" date="2020" name="Stud. Mycol.">
        <title>101 Dothideomycetes genomes: a test case for predicting lifestyles and emergence of pathogens.</title>
        <authorList>
            <person name="Haridas S."/>
            <person name="Albert R."/>
            <person name="Binder M."/>
            <person name="Bloem J."/>
            <person name="Labutti K."/>
            <person name="Salamov A."/>
            <person name="Andreopoulos B."/>
            <person name="Baker S."/>
            <person name="Barry K."/>
            <person name="Bills G."/>
            <person name="Bluhm B."/>
            <person name="Cannon C."/>
            <person name="Castanera R."/>
            <person name="Culley D."/>
            <person name="Daum C."/>
            <person name="Ezra D."/>
            <person name="Gonzalez J."/>
            <person name="Henrissat B."/>
            <person name="Kuo A."/>
            <person name="Liang C."/>
            <person name="Lipzen A."/>
            <person name="Lutzoni F."/>
            <person name="Magnuson J."/>
            <person name="Mondo S."/>
            <person name="Nolan M."/>
            <person name="Ohm R."/>
            <person name="Pangilinan J."/>
            <person name="Park H.-J."/>
            <person name="Ramirez L."/>
            <person name="Alfaro M."/>
            <person name="Sun H."/>
            <person name="Tritt A."/>
            <person name="Yoshinaga Y."/>
            <person name="Zwiers L.-H."/>
            <person name="Turgeon B."/>
            <person name="Goodwin S."/>
            <person name="Spatafora J."/>
            <person name="Crous P."/>
            <person name="Grigoriev I."/>
        </authorList>
    </citation>
    <scope>NUCLEOTIDE SEQUENCE</scope>
    <source>
        <strain evidence="2">CBS 161.51</strain>
    </source>
</reference>
<dbReference type="AlphaFoldDB" id="A0A6A5SEY8"/>
<dbReference type="Gene3D" id="3.30.710.10">
    <property type="entry name" value="Potassium Channel Kv1.1, Chain A"/>
    <property type="match status" value="1"/>
</dbReference>
<evidence type="ECO:0000259" key="1">
    <source>
        <dbReference type="PROSITE" id="PS50097"/>
    </source>
</evidence>
<dbReference type="EMBL" id="ML976086">
    <property type="protein sequence ID" value="KAF1939201.1"/>
    <property type="molecule type" value="Genomic_DNA"/>
</dbReference>
<feature type="domain" description="BTB" evidence="1">
    <location>
        <begin position="30"/>
        <end position="109"/>
    </location>
</feature>
<name>A0A6A5SEY8_9PLEO</name>
<evidence type="ECO:0000313" key="3">
    <source>
        <dbReference type="Proteomes" id="UP000800038"/>
    </source>
</evidence>